<dbReference type="OMA" id="KDYYVCE"/>
<evidence type="ECO:0000256" key="16">
    <source>
        <dbReference type="PIRNR" id="PIRNR036959"/>
    </source>
</evidence>
<name>A0A0C4DTN8_MAGP6</name>
<dbReference type="Pfam" id="PF03919">
    <property type="entry name" value="mRNA_cap_C"/>
    <property type="match status" value="1"/>
</dbReference>
<reference evidence="20" key="3">
    <citation type="submission" date="2011-03" db="EMBL/GenBank/DDBJ databases">
        <title>Annotation of Magnaporthe poae ATCC 64411.</title>
        <authorList>
            <person name="Ma L.-J."/>
            <person name="Dead R."/>
            <person name="Young S.K."/>
            <person name="Zeng Q."/>
            <person name="Gargeya S."/>
            <person name="Fitzgerald M."/>
            <person name="Haas B."/>
            <person name="Abouelleil A."/>
            <person name="Alvarado L."/>
            <person name="Arachchi H.M."/>
            <person name="Berlin A."/>
            <person name="Brown A."/>
            <person name="Chapman S.B."/>
            <person name="Chen Z."/>
            <person name="Dunbar C."/>
            <person name="Freedman E."/>
            <person name="Gearin G."/>
            <person name="Gellesch M."/>
            <person name="Goldberg J."/>
            <person name="Griggs A."/>
            <person name="Gujja S."/>
            <person name="Heiman D."/>
            <person name="Howarth C."/>
            <person name="Larson L."/>
            <person name="Lui A."/>
            <person name="MacDonald P.J.P."/>
            <person name="Mehta T."/>
            <person name="Montmayeur A."/>
            <person name="Murphy C."/>
            <person name="Neiman D."/>
            <person name="Pearson M."/>
            <person name="Priest M."/>
            <person name="Roberts A."/>
            <person name="Saif S."/>
            <person name="Shea T."/>
            <person name="Shenoy N."/>
            <person name="Sisk P."/>
            <person name="Stolte C."/>
            <person name="Sykes S."/>
            <person name="Yandava C."/>
            <person name="Wortman J."/>
            <person name="Nusbaum C."/>
            <person name="Birren B."/>
        </authorList>
    </citation>
    <scope>NUCLEOTIDE SEQUENCE</scope>
    <source>
        <strain evidence="20">ATCC 64411</strain>
    </source>
</reference>
<keyword evidence="22" id="KW-1185">Reference proteome</keyword>
<evidence type="ECO:0000256" key="8">
    <source>
        <dbReference type="ARBA" id="ARBA00022741"/>
    </source>
</evidence>
<evidence type="ECO:0000313" key="20">
    <source>
        <dbReference type="EMBL" id="KLU84264.1"/>
    </source>
</evidence>
<evidence type="ECO:0000256" key="10">
    <source>
        <dbReference type="ARBA" id="ARBA00023134"/>
    </source>
</evidence>
<keyword evidence="6 16" id="KW-0808">Transferase</keyword>
<evidence type="ECO:0000256" key="7">
    <source>
        <dbReference type="ARBA" id="ARBA00022695"/>
    </source>
</evidence>
<keyword evidence="8 16" id="KW-0547">Nucleotide-binding</keyword>
<dbReference type="Proteomes" id="UP000011715">
    <property type="component" value="Unassembled WGS sequence"/>
</dbReference>
<dbReference type="EC" id="2.7.7.50" evidence="3 16"/>
<evidence type="ECO:0000256" key="6">
    <source>
        <dbReference type="ARBA" id="ARBA00022679"/>
    </source>
</evidence>
<keyword evidence="7 16" id="KW-0548">Nucleotidyltransferase</keyword>
<reference evidence="21" key="4">
    <citation type="journal article" date="2015" name="G3 (Bethesda)">
        <title>Genome sequences of three phytopathogenic species of the Magnaporthaceae family of fungi.</title>
        <authorList>
            <person name="Okagaki L.H."/>
            <person name="Nunes C.C."/>
            <person name="Sailsbery J."/>
            <person name="Clay B."/>
            <person name="Brown D."/>
            <person name="John T."/>
            <person name="Oh Y."/>
            <person name="Young N."/>
            <person name="Fitzgerald M."/>
            <person name="Haas B.J."/>
            <person name="Zeng Q."/>
            <person name="Young S."/>
            <person name="Adiconis X."/>
            <person name="Fan L."/>
            <person name="Levin J.Z."/>
            <person name="Mitchell T.K."/>
            <person name="Okubara P.A."/>
            <person name="Farman M.L."/>
            <person name="Kohn L.M."/>
            <person name="Birren B."/>
            <person name="Ma L.-J."/>
            <person name="Dean R.A."/>
        </authorList>
    </citation>
    <scope>NUCLEOTIDE SEQUENCE</scope>
    <source>
        <strain evidence="21">ATCC 64411 / 73-15</strain>
    </source>
</reference>
<dbReference type="GO" id="GO:0005525">
    <property type="term" value="F:GTP binding"/>
    <property type="evidence" value="ECO:0007669"/>
    <property type="project" value="UniProtKB-KW"/>
</dbReference>
<dbReference type="GO" id="GO:0004484">
    <property type="term" value="F:mRNA guanylyltransferase activity"/>
    <property type="evidence" value="ECO:0007669"/>
    <property type="project" value="UniProtKB-EC"/>
</dbReference>
<evidence type="ECO:0000313" key="21">
    <source>
        <dbReference type="EnsemblFungi" id="MAPG_03309T0"/>
    </source>
</evidence>
<dbReference type="InterPro" id="IPR051029">
    <property type="entry name" value="mRNA_Capping_Enz/RNA_Phosphat"/>
</dbReference>
<evidence type="ECO:0000256" key="15">
    <source>
        <dbReference type="ARBA" id="ARBA00047082"/>
    </source>
</evidence>
<evidence type="ECO:0000313" key="22">
    <source>
        <dbReference type="Proteomes" id="UP000011715"/>
    </source>
</evidence>
<evidence type="ECO:0000256" key="9">
    <source>
        <dbReference type="ARBA" id="ARBA00023042"/>
    </source>
</evidence>
<feature type="active site" description="N6-GMP-lysine intermediate" evidence="17">
    <location>
        <position position="95"/>
    </location>
</feature>
<comment type="subunit">
    <text evidence="15">Heterodimer. The mRNA-capping enzyme is composed of two separate chains alpha and beta, respectively a mRNA guanylyltransferase and an mRNA 5'-triphosphate monophosphatase.</text>
</comment>
<comment type="subcellular location">
    <subcellularLocation>
        <location evidence="1 16">Nucleus</location>
    </subcellularLocation>
</comment>
<dbReference type="VEuPathDB" id="FungiDB:MAPG_03309"/>
<dbReference type="Gene3D" id="2.40.50.140">
    <property type="entry name" value="Nucleic acid-binding proteins"/>
    <property type="match status" value="1"/>
</dbReference>
<keyword evidence="10 16" id="KW-0342">GTP-binding</keyword>
<keyword evidence="9 16" id="KW-0506">mRNA capping</keyword>
<dbReference type="SUPFAM" id="SSF50249">
    <property type="entry name" value="Nucleic acid-binding proteins"/>
    <property type="match status" value="1"/>
</dbReference>
<dbReference type="EMBL" id="ADBL01000792">
    <property type="status" value="NOT_ANNOTATED_CDS"/>
    <property type="molecule type" value="Genomic_DNA"/>
</dbReference>
<dbReference type="InterPro" id="IPR012340">
    <property type="entry name" value="NA-bd_OB-fold"/>
</dbReference>
<evidence type="ECO:0000256" key="4">
    <source>
        <dbReference type="ARBA" id="ARBA00019171"/>
    </source>
</evidence>
<comment type="similarity">
    <text evidence="2 16">Belongs to the eukaryotic GTase family.</text>
</comment>
<dbReference type="CDD" id="cd07895">
    <property type="entry name" value="Adenylation_mRNA_capping"/>
    <property type="match status" value="1"/>
</dbReference>
<gene>
    <name evidence="20" type="ORF">MAPG_03309</name>
</gene>
<dbReference type="STRING" id="644358.A0A0C4DTN8"/>
<dbReference type="AlphaFoldDB" id="A0A0C4DTN8"/>
<dbReference type="OrthoDB" id="200924at2759"/>
<dbReference type="EMBL" id="GL876967">
    <property type="protein sequence ID" value="KLU84264.1"/>
    <property type="molecule type" value="Genomic_DNA"/>
</dbReference>
<proteinExistence type="inferred from homology"/>
<organism evidence="21 22">
    <name type="scientific">Magnaporthiopsis poae (strain ATCC 64411 / 73-15)</name>
    <name type="common">Kentucky bluegrass fungus</name>
    <name type="synonym">Magnaporthe poae</name>
    <dbReference type="NCBI Taxonomy" id="644358"/>
    <lineage>
        <taxon>Eukaryota</taxon>
        <taxon>Fungi</taxon>
        <taxon>Dikarya</taxon>
        <taxon>Ascomycota</taxon>
        <taxon>Pezizomycotina</taxon>
        <taxon>Sordariomycetes</taxon>
        <taxon>Sordariomycetidae</taxon>
        <taxon>Magnaporthales</taxon>
        <taxon>Magnaporthaceae</taxon>
        <taxon>Magnaporthiopsis</taxon>
    </lineage>
</organism>
<evidence type="ECO:0000256" key="12">
    <source>
        <dbReference type="ARBA" id="ARBA00029909"/>
    </source>
</evidence>
<feature type="domain" description="mRNA capping enzyme C-terminal" evidence="19">
    <location>
        <begin position="272"/>
        <end position="390"/>
    </location>
</feature>
<dbReference type="eggNOG" id="KOG2386">
    <property type="taxonomic scope" value="Eukaryota"/>
</dbReference>
<dbReference type="PANTHER" id="PTHR10367">
    <property type="entry name" value="MRNA-CAPPING ENZYME"/>
    <property type="match status" value="1"/>
</dbReference>
<reference evidence="20" key="1">
    <citation type="submission" date="2010-05" db="EMBL/GenBank/DDBJ databases">
        <title>The Genome Sequence of Magnaporthe poae strain ATCC 64411.</title>
        <authorList>
            <consortium name="The Broad Institute Genome Sequencing Platform"/>
            <consortium name="Broad Institute Genome Sequencing Center for Infectious Disease"/>
            <person name="Ma L.-J."/>
            <person name="Dead R."/>
            <person name="Young S."/>
            <person name="Zeng Q."/>
            <person name="Koehrsen M."/>
            <person name="Alvarado L."/>
            <person name="Berlin A."/>
            <person name="Chapman S.B."/>
            <person name="Chen Z."/>
            <person name="Freedman E."/>
            <person name="Gellesch M."/>
            <person name="Goldberg J."/>
            <person name="Griggs A."/>
            <person name="Gujja S."/>
            <person name="Heilman E.R."/>
            <person name="Heiman D."/>
            <person name="Hepburn T."/>
            <person name="Howarth C."/>
            <person name="Jen D."/>
            <person name="Larson L."/>
            <person name="Mehta T."/>
            <person name="Neiman D."/>
            <person name="Pearson M."/>
            <person name="Roberts A."/>
            <person name="Saif S."/>
            <person name="Shea T."/>
            <person name="Shenoy N."/>
            <person name="Sisk P."/>
            <person name="Stolte C."/>
            <person name="Sykes S."/>
            <person name="Walk T."/>
            <person name="White J."/>
            <person name="Yandava C."/>
            <person name="Haas B."/>
            <person name="Nusbaum C."/>
            <person name="Birren B."/>
        </authorList>
    </citation>
    <scope>NUCLEOTIDE SEQUENCE</scope>
    <source>
        <strain evidence="20">ATCC 64411</strain>
    </source>
</reference>
<dbReference type="PIRSF" id="PIRSF036959">
    <property type="entry name" value="mRNA_cap_alpha"/>
    <property type="match status" value="1"/>
</dbReference>
<reference evidence="22" key="2">
    <citation type="submission" date="2010-05" db="EMBL/GenBank/DDBJ databases">
        <title>The genome sequence of Magnaporthe poae strain ATCC 64411.</title>
        <authorList>
            <person name="Ma L.-J."/>
            <person name="Dead R."/>
            <person name="Young S."/>
            <person name="Zeng Q."/>
            <person name="Koehrsen M."/>
            <person name="Alvarado L."/>
            <person name="Berlin A."/>
            <person name="Chapman S.B."/>
            <person name="Chen Z."/>
            <person name="Freedman E."/>
            <person name="Gellesch M."/>
            <person name="Goldberg J."/>
            <person name="Griggs A."/>
            <person name="Gujja S."/>
            <person name="Heilman E.R."/>
            <person name="Heiman D."/>
            <person name="Hepburn T."/>
            <person name="Howarth C."/>
            <person name="Jen D."/>
            <person name="Larson L."/>
            <person name="Mehta T."/>
            <person name="Neiman D."/>
            <person name="Pearson M."/>
            <person name="Roberts A."/>
            <person name="Saif S."/>
            <person name="Shea T."/>
            <person name="Shenoy N."/>
            <person name="Sisk P."/>
            <person name="Stolte C."/>
            <person name="Sykes S."/>
            <person name="Walk T."/>
            <person name="White J."/>
            <person name="Yandava C."/>
            <person name="Haas B."/>
            <person name="Nusbaum C."/>
            <person name="Birren B."/>
        </authorList>
    </citation>
    <scope>NUCLEOTIDE SEQUENCE [LARGE SCALE GENOMIC DNA]</scope>
    <source>
        <strain evidence="22">ATCC 64411 / 73-15</strain>
    </source>
</reference>
<comment type="catalytic activity">
    <reaction evidence="14">
        <text>a 5'-end diphospho-ribonucleoside in mRNA + GTP + H(+) = a 5'-end (5'-triphosphoguanosine)-ribonucleoside in mRNA + diphosphate</text>
        <dbReference type="Rhea" id="RHEA:67012"/>
        <dbReference type="Rhea" id="RHEA-COMP:17165"/>
        <dbReference type="Rhea" id="RHEA-COMP:17166"/>
        <dbReference type="ChEBI" id="CHEBI:15378"/>
        <dbReference type="ChEBI" id="CHEBI:33019"/>
        <dbReference type="ChEBI" id="CHEBI:37565"/>
        <dbReference type="ChEBI" id="CHEBI:167616"/>
        <dbReference type="ChEBI" id="CHEBI:167617"/>
        <dbReference type="EC" id="2.7.7.50"/>
    </reaction>
    <physiologicalReaction direction="left-to-right" evidence="14">
        <dbReference type="Rhea" id="RHEA:67013"/>
    </physiologicalReaction>
</comment>
<dbReference type="Gene3D" id="3.30.470.30">
    <property type="entry name" value="DNA ligase/mRNA capping enzyme"/>
    <property type="match status" value="1"/>
</dbReference>
<dbReference type="GO" id="GO:0005524">
    <property type="term" value="F:ATP binding"/>
    <property type="evidence" value="ECO:0007669"/>
    <property type="project" value="InterPro"/>
</dbReference>
<evidence type="ECO:0000256" key="17">
    <source>
        <dbReference type="PIRSR" id="PIRSR036959-1"/>
    </source>
</evidence>
<dbReference type="PANTHER" id="PTHR10367:SF17">
    <property type="entry name" value="MRNA-CAPPING ENZYME"/>
    <property type="match status" value="1"/>
</dbReference>
<keyword evidence="5 16" id="KW-0507">mRNA processing</keyword>
<evidence type="ECO:0000256" key="3">
    <source>
        <dbReference type="ARBA" id="ARBA00012475"/>
    </source>
</evidence>
<evidence type="ECO:0000256" key="11">
    <source>
        <dbReference type="ARBA" id="ARBA00023242"/>
    </source>
</evidence>
<dbReference type="Pfam" id="PF01331">
    <property type="entry name" value="mRNA_cap_enzyme"/>
    <property type="match status" value="1"/>
</dbReference>
<dbReference type="SUPFAM" id="SSF56091">
    <property type="entry name" value="DNA ligase/mRNA capping enzyme, catalytic domain"/>
    <property type="match status" value="1"/>
</dbReference>
<evidence type="ECO:0000256" key="5">
    <source>
        <dbReference type="ARBA" id="ARBA00022664"/>
    </source>
</evidence>
<evidence type="ECO:0000256" key="2">
    <source>
        <dbReference type="ARBA" id="ARBA00010237"/>
    </source>
</evidence>
<keyword evidence="11 16" id="KW-0539">Nucleus</keyword>
<dbReference type="InterPro" id="IPR013846">
    <property type="entry name" value="mRNA_cap_enzyme_C"/>
</dbReference>
<evidence type="ECO:0000259" key="19">
    <source>
        <dbReference type="Pfam" id="PF03919"/>
    </source>
</evidence>
<dbReference type="GO" id="GO:0031533">
    <property type="term" value="C:mRNA capping enzyme complex"/>
    <property type="evidence" value="ECO:0007669"/>
    <property type="project" value="InterPro"/>
</dbReference>
<dbReference type="EnsemblFungi" id="MAPG_03309T0">
    <property type="protein sequence ID" value="MAPG_03309T0"/>
    <property type="gene ID" value="MAPG_03309"/>
</dbReference>
<comment type="function">
    <text evidence="16">Second step of mRNA capping. Transfer of the GMP moiety of GTP to the 5'-end of RNA via an enzyme-GMP covalent reaction intermediate.</text>
</comment>
<protein>
    <recommendedName>
        <fullName evidence="4 16">mRNA-capping enzyme subunit alpha</fullName>
        <ecNumber evidence="3 16">2.7.7.50</ecNumber>
    </recommendedName>
    <alternativeName>
        <fullName evidence="12 16">GTP--RNA guanylyltransferase</fullName>
    </alternativeName>
    <alternativeName>
        <fullName evidence="13 16">mRNA guanylyltransferase</fullName>
    </alternativeName>
</protein>
<reference evidence="21" key="5">
    <citation type="submission" date="2015-06" db="UniProtKB">
        <authorList>
            <consortium name="EnsemblFungi"/>
        </authorList>
    </citation>
    <scope>IDENTIFICATION</scope>
    <source>
        <strain evidence="21">ATCC 64411</strain>
    </source>
</reference>
<evidence type="ECO:0000256" key="13">
    <source>
        <dbReference type="ARBA" id="ARBA00030702"/>
    </source>
</evidence>
<dbReference type="InterPro" id="IPR001339">
    <property type="entry name" value="mRNA_cap_enzyme_adenylation"/>
</dbReference>
<feature type="domain" description="mRNA capping enzyme adenylation" evidence="18">
    <location>
        <begin position="73"/>
        <end position="268"/>
    </location>
</feature>
<sequence>MEDGQPTGPPPDAAEVQYRIDDIYQPGQNVEAPTRYWGPEPHMRNDSRSVDHLRRDFAALLGCPNRHGFLGAQPVSFVRRSLEELRREDYFVCEKSDGCRYLLWATVDDQGDECHYLIDRKNQYWHVKRFGLHFPLSEQDPKSFHTDSVFDGELVMDHEVDGTLTPRFLVFDCLVLGRTRLMERTLDKRLAYFQERVDKPYRALLRMHPSEVPFLAFLVEPKQMEFSYGVPVLFQQIPKLRHGNDGLIFTCRTSPYVFGTDRHILKWKPPHENTIDFRMSLQFATVRDEDTGETYHDYDSVPQSIELTAHRGNNQPPERYGQLYITADEWETLKGLGDPLNDRVVECFKDDEGRWRLHRFRDDKPEANHVSTVAKVLDSIDDGVSEQELVDAHDSIKRAWKEREAAQKAMRR</sequence>
<evidence type="ECO:0000259" key="18">
    <source>
        <dbReference type="Pfam" id="PF01331"/>
    </source>
</evidence>
<dbReference type="InterPro" id="IPR017075">
    <property type="entry name" value="mRNA_cap_enzyme_alpha"/>
</dbReference>
<evidence type="ECO:0000256" key="14">
    <source>
        <dbReference type="ARBA" id="ARBA00044624"/>
    </source>
</evidence>
<evidence type="ECO:0000256" key="1">
    <source>
        <dbReference type="ARBA" id="ARBA00004123"/>
    </source>
</evidence>
<dbReference type="GO" id="GO:0006370">
    <property type="term" value="P:7-methylguanosine mRNA capping"/>
    <property type="evidence" value="ECO:0007669"/>
    <property type="project" value="UniProtKB-KW"/>
</dbReference>
<accession>A0A0C4DTN8</accession>